<evidence type="ECO:0000313" key="9">
    <source>
        <dbReference type="EMBL" id="TDR80584.1"/>
    </source>
</evidence>
<feature type="binding site" evidence="8">
    <location>
        <begin position="176"/>
        <end position="177"/>
    </location>
    <ligand>
        <name>ATP</name>
        <dbReference type="ChEBI" id="CHEBI:30616"/>
    </ligand>
</feature>
<name>A0A4R7B758_9NEIS</name>
<keyword evidence="3 8" id="KW-0479">Metal-binding</keyword>
<dbReference type="PANTHER" id="PTHR43210:SF5">
    <property type="entry name" value="DETHIOBIOTIN SYNTHETASE"/>
    <property type="match status" value="1"/>
</dbReference>
<keyword evidence="4 8" id="KW-0547">Nucleotide-binding</keyword>
<dbReference type="InterPro" id="IPR027417">
    <property type="entry name" value="P-loop_NTPase"/>
</dbReference>
<dbReference type="CDD" id="cd03109">
    <property type="entry name" value="DTBS"/>
    <property type="match status" value="1"/>
</dbReference>
<comment type="catalytic activity">
    <reaction evidence="8">
        <text>(7R,8S)-7,8-diammoniononanoate + CO2 + ATP = (4R,5S)-dethiobiotin + ADP + phosphate + 3 H(+)</text>
        <dbReference type="Rhea" id="RHEA:15805"/>
        <dbReference type="ChEBI" id="CHEBI:15378"/>
        <dbReference type="ChEBI" id="CHEBI:16526"/>
        <dbReference type="ChEBI" id="CHEBI:30616"/>
        <dbReference type="ChEBI" id="CHEBI:43474"/>
        <dbReference type="ChEBI" id="CHEBI:149469"/>
        <dbReference type="ChEBI" id="CHEBI:149473"/>
        <dbReference type="ChEBI" id="CHEBI:456216"/>
        <dbReference type="EC" id="6.3.3.3"/>
    </reaction>
</comment>
<evidence type="ECO:0000256" key="1">
    <source>
        <dbReference type="ARBA" id="ARBA00022490"/>
    </source>
</evidence>
<dbReference type="NCBIfam" id="TIGR00347">
    <property type="entry name" value="bioD"/>
    <property type="match status" value="1"/>
</dbReference>
<dbReference type="GO" id="GO:0005524">
    <property type="term" value="F:ATP binding"/>
    <property type="evidence" value="ECO:0007669"/>
    <property type="project" value="UniProtKB-UniRule"/>
</dbReference>
<feature type="binding site" evidence="8">
    <location>
        <position position="56"/>
    </location>
    <ligand>
        <name>Mg(2+)</name>
        <dbReference type="ChEBI" id="CHEBI:18420"/>
    </ligand>
</feature>
<dbReference type="Gene3D" id="3.40.50.300">
    <property type="entry name" value="P-loop containing nucleotide triphosphate hydrolases"/>
    <property type="match status" value="1"/>
</dbReference>
<gene>
    <name evidence="8" type="primary">bioD</name>
    <name evidence="9" type="ORF">DFP86_10482</name>
</gene>
<feature type="binding site" evidence="8">
    <location>
        <begin position="13"/>
        <end position="18"/>
    </location>
    <ligand>
        <name>ATP</name>
        <dbReference type="ChEBI" id="CHEBI:30616"/>
    </ligand>
</feature>
<keyword evidence="2 8" id="KW-0436">Ligase</keyword>
<feature type="binding site" evidence="8">
    <location>
        <position position="116"/>
    </location>
    <ligand>
        <name>Mg(2+)</name>
        <dbReference type="ChEBI" id="CHEBI:18420"/>
    </ligand>
</feature>
<comment type="subunit">
    <text evidence="8">Homodimer.</text>
</comment>
<keyword evidence="6 8" id="KW-0067">ATP-binding</keyword>
<evidence type="ECO:0000256" key="2">
    <source>
        <dbReference type="ARBA" id="ARBA00022598"/>
    </source>
</evidence>
<evidence type="ECO:0000256" key="4">
    <source>
        <dbReference type="ARBA" id="ARBA00022741"/>
    </source>
</evidence>
<keyword evidence="10" id="KW-1185">Reference proteome</keyword>
<dbReference type="InterPro" id="IPR004472">
    <property type="entry name" value="DTB_synth_BioD"/>
</dbReference>
<reference evidence="9 10" key="1">
    <citation type="submission" date="2019-03" db="EMBL/GenBank/DDBJ databases">
        <title>Genomic Encyclopedia of Type Strains, Phase III (KMG-III): the genomes of soil and plant-associated and newly described type strains.</title>
        <authorList>
            <person name="Whitman W."/>
        </authorList>
    </citation>
    <scope>NUCLEOTIDE SEQUENCE [LARGE SCALE GENOMIC DNA]</scope>
    <source>
        <strain evidence="9 10">CECT 8976</strain>
    </source>
</reference>
<dbReference type="GO" id="GO:0000287">
    <property type="term" value="F:magnesium ion binding"/>
    <property type="evidence" value="ECO:0007669"/>
    <property type="project" value="UniProtKB-UniRule"/>
</dbReference>
<evidence type="ECO:0000313" key="10">
    <source>
        <dbReference type="Proteomes" id="UP000295611"/>
    </source>
</evidence>
<comment type="pathway">
    <text evidence="8">Cofactor biosynthesis; biotin biosynthesis; biotin from 7,8-diaminononanoate: step 1/2.</text>
</comment>
<dbReference type="EMBL" id="SNZP01000004">
    <property type="protein sequence ID" value="TDR80584.1"/>
    <property type="molecule type" value="Genomic_DNA"/>
</dbReference>
<dbReference type="UniPathway" id="UPA00078">
    <property type="reaction ID" value="UER00161"/>
</dbReference>
<dbReference type="FunFam" id="3.40.50.300:FF:000292">
    <property type="entry name" value="ATP-dependent dethiobiotin synthetase BioD"/>
    <property type="match status" value="1"/>
</dbReference>
<sequence>MTQGYFITGTDTEVGKTYSTVKLIRQWQSEGLRVAAMKPVASGCEVDAAGRWINDDVRRLTDATGQTDLDLMNPYRFLPPIAPHIAAQQAGVEICLDTIVEHYQRLAPQYDRVAVEGAGGWYAPLSGQSFMADLAQALGLPVILVVGMRLGCINHALLTAEAIRAAGCEFAGWVANQVVPQMPAYEDNLATLDRHLGAPRLLTLPYAL</sequence>
<comment type="function">
    <text evidence="8">Catalyzes a mechanistically unusual reaction, the ATP-dependent insertion of CO2 between the N7 and N8 nitrogen atoms of 7,8-diaminopelargonic acid (DAPA, also called 7,8-diammoniononanoate) to form a ureido ring.</text>
</comment>
<dbReference type="GO" id="GO:0009102">
    <property type="term" value="P:biotin biosynthetic process"/>
    <property type="evidence" value="ECO:0007669"/>
    <property type="project" value="UniProtKB-UniRule"/>
</dbReference>
<feature type="binding site" evidence="8">
    <location>
        <position position="56"/>
    </location>
    <ligand>
        <name>ATP</name>
        <dbReference type="ChEBI" id="CHEBI:30616"/>
    </ligand>
</feature>
<evidence type="ECO:0000256" key="8">
    <source>
        <dbReference type="HAMAP-Rule" id="MF_00336"/>
    </source>
</evidence>
<feature type="binding site" evidence="8">
    <location>
        <begin position="116"/>
        <end position="119"/>
    </location>
    <ligand>
        <name>ATP</name>
        <dbReference type="ChEBI" id="CHEBI:30616"/>
    </ligand>
</feature>
<dbReference type="OrthoDB" id="9802097at2"/>
<dbReference type="AlphaFoldDB" id="A0A4R7B758"/>
<dbReference type="GO" id="GO:0004141">
    <property type="term" value="F:dethiobiotin synthase activity"/>
    <property type="evidence" value="ECO:0007669"/>
    <property type="project" value="UniProtKB-UniRule"/>
</dbReference>
<dbReference type="Proteomes" id="UP000295611">
    <property type="component" value="Unassembled WGS sequence"/>
</dbReference>
<dbReference type="PANTHER" id="PTHR43210">
    <property type="entry name" value="DETHIOBIOTIN SYNTHETASE"/>
    <property type="match status" value="1"/>
</dbReference>
<feature type="active site" evidence="8">
    <location>
        <position position="38"/>
    </location>
</feature>
<evidence type="ECO:0000256" key="6">
    <source>
        <dbReference type="ARBA" id="ARBA00022840"/>
    </source>
</evidence>
<dbReference type="GO" id="GO:0042803">
    <property type="term" value="F:protein homodimerization activity"/>
    <property type="evidence" value="ECO:0007669"/>
    <property type="project" value="UniProtKB-ARBA"/>
</dbReference>
<dbReference type="GO" id="GO:0005829">
    <property type="term" value="C:cytosol"/>
    <property type="evidence" value="ECO:0007669"/>
    <property type="project" value="TreeGrafter"/>
</dbReference>
<proteinExistence type="inferred from homology"/>
<organism evidence="9 10">
    <name type="scientific">Paludibacterium purpuratum</name>
    <dbReference type="NCBI Taxonomy" id="1144873"/>
    <lineage>
        <taxon>Bacteria</taxon>
        <taxon>Pseudomonadati</taxon>
        <taxon>Pseudomonadota</taxon>
        <taxon>Betaproteobacteria</taxon>
        <taxon>Neisseriales</taxon>
        <taxon>Chromobacteriaceae</taxon>
        <taxon>Paludibacterium</taxon>
    </lineage>
</organism>
<protein>
    <recommendedName>
        <fullName evidence="8">ATP-dependent dethiobiotin synthetase BioD</fullName>
        <ecNumber evidence="8">6.3.3.3</ecNumber>
    </recommendedName>
    <alternativeName>
        <fullName evidence="8">DTB synthetase</fullName>
        <shortName evidence="8">DTBS</shortName>
    </alternativeName>
    <alternativeName>
        <fullName evidence="8">Dethiobiotin synthase</fullName>
    </alternativeName>
</protein>
<comment type="subcellular location">
    <subcellularLocation>
        <location evidence="8">Cytoplasm</location>
    </subcellularLocation>
</comment>
<dbReference type="Pfam" id="PF13500">
    <property type="entry name" value="AAA_26"/>
    <property type="match status" value="1"/>
</dbReference>
<comment type="similarity">
    <text evidence="8">Belongs to the dethiobiotin synthetase family.</text>
</comment>
<keyword evidence="7 8" id="KW-0460">Magnesium</keyword>
<keyword evidence="5 8" id="KW-0093">Biotin biosynthesis</keyword>
<evidence type="ECO:0000256" key="5">
    <source>
        <dbReference type="ARBA" id="ARBA00022756"/>
    </source>
</evidence>
<accession>A0A4R7B758</accession>
<evidence type="ECO:0000256" key="3">
    <source>
        <dbReference type="ARBA" id="ARBA00022723"/>
    </source>
</evidence>
<dbReference type="RefSeq" id="WP_133679084.1">
    <property type="nucleotide sequence ID" value="NZ_SNZP01000004.1"/>
</dbReference>
<keyword evidence="1 8" id="KW-0963">Cytoplasm</keyword>
<feature type="binding site" evidence="8">
    <location>
        <position position="17"/>
    </location>
    <ligand>
        <name>Mg(2+)</name>
        <dbReference type="ChEBI" id="CHEBI:18420"/>
    </ligand>
</feature>
<comment type="caution">
    <text evidence="8">Lacks conserved residue(s) required for the propagation of feature annotation.</text>
</comment>
<comment type="cofactor">
    <cofactor evidence="8">
        <name>Mg(2+)</name>
        <dbReference type="ChEBI" id="CHEBI:18420"/>
    </cofactor>
</comment>
<dbReference type="EC" id="6.3.3.3" evidence="8"/>
<dbReference type="SUPFAM" id="SSF52540">
    <property type="entry name" value="P-loop containing nucleoside triphosphate hydrolases"/>
    <property type="match status" value="1"/>
</dbReference>
<evidence type="ECO:0000256" key="7">
    <source>
        <dbReference type="ARBA" id="ARBA00022842"/>
    </source>
</evidence>
<feature type="binding site" evidence="8">
    <location>
        <position position="42"/>
    </location>
    <ligand>
        <name>substrate</name>
    </ligand>
</feature>
<dbReference type="HAMAP" id="MF_00336">
    <property type="entry name" value="BioD"/>
    <property type="match status" value="1"/>
</dbReference>
<dbReference type="PIRSF" id="PIRSF006755">
    <property type="entry name" value="DTB_synth"/>
    <property type="match status" value="1"/>
</dbReference>
<comment type="caution">
    <text evidence="9">The sequence shown here is derived from an EMBL/GenBank/DDBJ whole genome shotgun (WGS) entry which is preliminary data.</text>
</comment>